<dbReference type="CDD" id="cd10210">
    <property type="entry name" value="ASKHA_NBD_Arp6"/>
    <property type="match status" value="1"/>
</dbReference>
<dbReference type="PANTHER" id="PTHR31187:SF1">
    <property type="entry name" value="ADP,ATP CARRIER PROTEIN 1"/>
    <property type="match status" value="1"/>
</dbReference>
<dbReference type="InterPro" id="IPR043129">
    <property type="entry name" value="ATPase_NBD"/>
</dbReference>
<keyword evidence="10 12" id="KW-1133">Transmembrane helix</keyword>
<dbReference type="Pfam" id="PF00022">
    <property type="entry name" value="Actin"/>
    <property type="match status" value="1"/>
</dbReference>
<keyword evidence="9 12" id="KW-0067">ATP-binding</keyword>
<keyword evidence="15" id="KW-1185">Reference proteome</keyword>
<dbReference type="Proteomes" id="UP001489004">
    <property type="component" value="Unassembled WGS sequence"/>
</dbReference>
<keyword evidence="5 12" id="KW-0813">Transport</keyword>
<evidence type="ECO:0000256" key="6">
    <source>
        <dbReference type="ARBA" id="ARBA00022490"/>
    </source>
</evidence>
<dbReference type="GO" id="GO:0005524">
    <property type="term" value="F:ATP binding"/>
    <property type="evidence" value="ECO:0007669"/>
    <property type="project" value="UniProtKB-KW"/>
</dbReference>
<dbReference type="NCBIfam" id="TIGR00769">
    <property type="entry name" value="AAA"/>
    <property type="match status" value="1"/>
</dbReference>
<dbReference type="GO" id="GO:0005471">
    <property type="term" value="F:ATP:ADP antiporter activity"/>
    <property type="evidence" value="ECO:0007669"/>
    <property type="project" value="InterPro"/>
</dbReference>
<evidence type="ECO:0000256" key="2">
    <source>
        <dbReference type="ARBA" id="ARBA00004496"/>
    </source>
</evidence>
<evidence type="ECO:0000256" key="3">
    <source>
        <dbReference type="ARBA" id="ARBA00005665"/>
    </source>
</evidence>
<comment type="similarity">
    <text evidence="4 12">Belongs to the ADP/ATP translocase tlc family.</text>
</comment>
<evidence type="ECO:0000256" key="12">
    <source>
        <dbReference type="RuleBase" id="RU363121"/>
    </source>
</evidence>
<feature type="transmembrane region" description="Helical" evidence="12">
    <location>
        <begin position="402"/>
        <end position="419"/>
    </location>
</feature>
<dbReference type="Gene3D" id="3.90.640.10">
    <property type="entry name" value="Actin, Chain A, domain 4"/>
    <property type="match status" value="1"/>
</dbReference>
<evidence type="ECO:0000313" key="14">
    <source>
        <dbReference type="EMBL" id="KAK9814605.1"/>
    </source>
</evidence>
<evidence type="ECO:0000256" key="10">
    <source>
        <dbReference type="ARBA" id="ARBA00022989"/>
    </source>
</evidence>
<comment type="subcellular location">
    <subcellularLocation>
        <location evidence="2">Cytoplasm</location>
    </subcellularLocation>
    <subcellularLocation>
        <location evidence="1">Membrane</location>
        <topology evidence="1">Multi-pass membrane protein</topology>
    </subcellularLocation>
    <subcellularLocation>
        <location evidence="12">Plastid</location>
        <location evidence="12">Chloroplast membrane</location>
        <topology evidence="12">Multi-pass membrane protein</topology>
    </subcellularLocation>
</comment>
<keyword evidence="12" id="KW-0150">Chloroplast</keyword>
<dbReference type="Gene3D" id="3.30.420.40">
    <property type="match status" value="2"/>
</dbReference>
<evidence type="ECO:0000256" key="4">
    <source>
        <dbReference type="ARBA" id="ARBA00007127"/>
    </source>
</evidence>
<dbReference type="GO" id="GO:0031969">
    <property type="term" value="C:chloroplast membrane"/>
    <property type="evidence" value="ECO:0007669"/>
    <property type="project" value="UniProtKB-SubCell"/>
</dbReference>
<dbReference type="EMBL" id="JALJOR010000007">
    <property type="protein sequence ID" value="KAK9814605.1"/>
    <property type="molecule type" value="Genomic_DNA"/>
</dbReference>
<proteinExistence type="inferred from homology"/>
<name>A0AAW1PXS2_9CHLO</name>
<feature type="transmembrane region" description="Helical" evidence="12">
    <location>
        <begin position="754"/>
        <end position="776"/>
    </location>
</feature>
<feature type="transmembrane region" description="Helical" evidence="12">
    <location>
        <begin position="597"/>
        <end position="620"/>
    </location>
</feature>
<feature type="transmembrane region" description="Helical" evidence="12">
    <location>
        <begin position="660"/>
        <end position="679"/>
    </location>
</feature>
<dbReference type="InterPro" id="IPR004667">
    <property type="entry name" value="ADP_ATP_car_bac_type"/>
</dbReference>
<evidence type="ECO:0000256" key="7">
    <source>
        <dbReference type="ARBA" id="ARBA00022692"/>
    </source>
</evidence>
<keyword evidence="6" id="KW-0963">Cytoplasm</keyword>
<keyword evidence="7 12" id="KW-0812">Transmembrane</keyword>
<feature type="region of interest" description="Disordered" evidence="13">
    <location>
        <begin position="913"/>
        <end position="933"/>
    </location>
</feature>
<dbReference type="PANTHER" id="PTHR31187">
    <property type="match status" value="1"/>
</dbReference>
<keyword evidence="12" id="KW-0934">Plastid</keyword>
<dbReference type="InterPro" id="IPR004000">
    <property type="entry name" value="Actin"/>
</dbReference>
<evidence type="ECO:0000256" key="11">
    <source>
        <dbReference type="ARBA" id="ARBA00023136"/>
    </source>
</evidence>
<feature type="transmembrane region" description="Helical" evidence="12">
    <location>
        <begin position="469"/>
        <end position="489"/>
    </location>
</feature>
<dbReference type="Pfam" id="PF03219">
    <property type="entry name" value="TLC"/>
    <property type="match status" value="1"/>
</dbReference>
<dbReference type="SUPFAM" id="SSF53067">
    <property type="entry name" value="Actin-like ATPase domain"/>
    <property type="match status" value="2"/>
</dbReference>
<evidence type="ECO:0000256" key="13">
    <source>
        <dbReference type="SAM" id="MobiDB-lite"/>
    </source>
</evidence>
<feature type="transmembrane region" description="Helical" evidence="12">
    <location>
        <begin position="558"/>
        <end position="577"/>
    </location>
</feature>
<comment type="caution">
    <text evidence="14">The sequence shown here is derived from an EMBL/GenBank/DDBJ whole genome shotgun (WGS) entry which is preliminary data.</text>
</comment>
<comment type="similarity">
    <text evidence="3">Belongs to the actin family. ARP6 subfamily.</text>
</comment>
<evidence type="ECO:0000256" key="8">
    <source>
        <dbReference type="ARBA" id="ARBA00022741"/>
    </source>
</evidence>
<evidence type="ECO:0000256" key="1">
    <source>
        <dbReference type="ARBA" id="ARBA00004141"/>
    </source>
</evidence>
<keyword evidence="11 12" id="KW-0472">Membrane</keyword>
<sequence>MGVSKLHRTVEGRQAARDIWSHAFTLLQRDVTDCGLLLLDPPFNLQAIQQTAAEVIFEEFRFQHYLAAPAAPLSIRQHHLENPSCRASSAGCGLVVDAGFSFTHAVPVLDHQIVAQGVRRVGIGGKVLTNYLKELISYRSINMMEETYLVEQIKEAACLVSQDLKRDLNLARQPGGQSPFRCEYVLPDGLESMRGHLRPWQARPAAPKGSCKEQAVSLNNERFMVPELVFNPSDISLPQAGLAQTVFEAVDALHPDLHAPLFSNIVLTGGTARCPGFAPRLQQELRALVDSDLQVNVTLAKDPTVAAWQGGSLVQARPSGLHRPALSVRPSCLGPTTFAAGKGLADQAAPGPLGSFCGLDRERVTKRPGVSASATAAAASVPAESGSPKTFLGIEYFTWQKILPLGLMFFCILFNYTILRDTKDVLVVTAPGSGAEVIPFLKTWVNLPMAIGFTVLYAKLANVLSTEALFYTCIIPFIAFFAGFAFLMYPLREVLHPTALAAELLTKLGPRFAGPIAILRNWTFCLFYVMAELWGSVVVSLLFWGFSNQICTVDEAKVFYPLFGLGANVALVFSGRAVKYFSQVRANLPAGVDGWGYSLKGMMGMVAVGGLIITLAYWGLNRTVVPRMTAAAPKKKKEKMHMSVGESFNFLAKSSYIRDLALLVVSYGISINLVEVTWKSKIKAQFPNPNDYSAFMGDFSSATGVVTFLMMIASRFIFKKYGWGVAALITPSVLLITGILFFVLVLGSGPLTPMLAGIGLTPLMAAVLVGAAQNIFSKSSKYSLFDPCKEMAYIPLDTETQVKGKAAIDVVCNPLGKSGGALIQQFMIVGFGSLAASTPYLGAILLGIVLMWMKAAASLNKQFTALEMKQKMAQSRGTSRSRKYKFVSKLNDLGFIEGQYVPLEDGELVTASMDVVESDNGPPPVPASSPKAA</sequence>
<feature type="transmembrane region" description="Helical" evidence="12">
    <location>
        <begin position="526"/>
        <end position="546"/>
    </location>
</feature>
<evidence type="ECO:0000256" key="9">
    <source>
        <dbReference type="ARBA" id="ARBA00022840"/>
    </source>
</evidence>
<dbReference type="GO" id="GO:0005634">
    <property type="term" value="C:nucleus"/>
    <property type="evidence" value="ECO:0007669"/>
    <property type="project" value="UniProtKB-ARBA"/>
</dbReference>
<dbReference type="AlphaFoldDB" id="A0AAW1PXS2"/>
<feature type="transmembrane region" description="Helical" evidence="12">
    <location>
        <begin position="826"/>
        <end position="853"/>
    </location>
</feature>
<organism evidence="14 15">
    <name type="scientific">[Myrmecia] bisecta</name>
    <dbReference type="NCBI Taxonomy" id="41462"/>
    <lineage>
        <taxon>Eukaryota</taxon>
        <taxon>Viridiplantae</taxon>
        <taxon>Chlorophyta</taxon>
        <taxon>core chlorophytes</taxon>
        <taxon>Trebouxiophyceae</taxon>
        <taxon>Trebouxiales</taxon>
        <taxon>Trebouxiaceae</taxon>
        <taxon>Myrmecia</taxon>
    </lineage>
</organism>
<protein>
    <recommendedName>
        <fullName evidence="12">ADP,ATP carrier protein</fullName>
    </recommendedName>
</protein>
<feature type="transmembrane region" description="Helical" evidence="12">
    <location>
        <begin position="699"/>
        <end position="718"/>
    </location>
</feature>
<evidence type="ECO:0000256" key="5">
    <source>
        <dbReference type="ARBA" id="ARBA00022448"/>
    </source>
</evidence>
<feature type="transmembrane region" description="Helical" evidence="12">
    <location>
        <begin position="725"/>
        <end position="748"/>
    </location>
</feature>
<reference evidence="14 15" key="1">
    <citation type="journal article" date="2024" name="Nat. Commun.">
        <title>Phylogenomics reveals the evolutionary origins of lichenization in chlorophyte algae.</title>
        <authorList>
            <person name="Puginier C."/>
            <person name="Libourel C."/>
            <person name="Otte J."/>
            <person name="Skaloud P."/>
            <person name="Haon M."/>
            <person name="Grisel S."/>
            <person name="Petersen M."/>
            <person name="Berrin J.G."/>
            <person name="Delaux P.M."/>
            <person name="Dal Grande F."/>
            <person name="Keller J."/>
        </authorList>
    </citation>
    <scope>NUCLEOTIDE SEQUENCE [LARGE SCALE GENOMIC DNA]</scope>
    <source>
        <strain evidence="14 15">SAG 2043</strain>
    </source>
</reference>
<accession>A0AAW1PXS2</accession>
<dbReference type="FunFam" id="3.90.640.10:FF:000014">
    <property type="entry name" value="Putative actin-related protein 6"/>
    <property type="match status" value="1"/>
</dbReference>
<evidence type="ECO:0000313" key="15">
    <source>
        <dbReference type="Proteomes" id="UP001489004"/>
    </source>
</evidence>
<keyword evidence="8 12" id="KW-0547">Nucleotide-binding</keyword>
<gene>
    <name evidence="14" type="ORF">WJX72_008514</name>
</gene>
<dbReference type="SMART" id="SM00268">
    <property type="entry name" value="ACTIN"/>
    <property type="match status" value="1"/>
</dbReference>